<proteinExistence type="inferred from homology"/>
<dbReference type="InterPro" id="IPR051794">
    <property type="entry name" value="PG_Endopeptidase_C40"/>
</dbReference>
<dbReference type="EMBL" id="PVTQ01000003">
    <property type="protein sequence ID" value="PRY91421.1"/>
    <property type="molecule type" value="Genomic_DNA"/>
</dbReference>
<keyword evidence="7" id="KW-1185">Reference proteome</keyword>
<dbReference type="OrthoDB" id="9813368at2"/>
<comment type="similarity">
    <text evidence="1">Belongs to the peptidase C40 family.</text>
</comment>
<evidence type="ECO:0000256" key="4">
    <source>
        <dbReference type="ARBA" id="ARBA00022807"/>
    </source>
</evidence>
<accession>A0A2T0WXL4</accession>
<gene>
    <name evidence="6" type="ORF">CLV74_1034</name>
</gene>
<dbReference type="InterPro" id="IPR000064">
    <property type="entry name" value="NLP_P60_dom"/>
</dbReference>
<evidence type="ECO:0000256" key="1">
    <source>
        <dbReference type="ARBA" id="ARBA00007074"/>
    </source>
</evidence>
<dbReference type="InterPro" id="IPR041382">
    <property type="entry name" value="SH3_16"/>
</dbReference>
<dbReference type="GO" id="GO:0006508">
    <property type="term" value="P:proteolysis"/>
    <property type="evidence" value="ECO:0007669"/>
    <property type="project" value="UniProtKB-KW"/>
</dbReference>
<dbReference type="Proteomes" id="UP000238392">
    <property type="component" value="Unassembled WGS sequence"/>
</dbReference>
<protein>
    <submittedName>
        <fullName evidence="6">NlpC/P60 family protein</fullName>
    </submittedName>
</protein>
<keyword evidence="4" id="KW-0788">Thiol protease</keyword>
<dbReference type="Pfam" id="PF18348">
    <property type="entry name" value="SH3_16"/>
    <property type="match status" value="1"/>
</dbReference>
<evidence type="ECO:0000256" key="2">
    <source>
        <dbReference type="ARBA" id="ARBA00022670"/>
    </source>
</evidence>
<sequence>MTDRRRLASTGQTALRSLMGQVEGVSFVDGTPARITAPVADLHPAPDHPKRDRQVLYGADVTVIEVQADMSFVQAHSDGYVGWVRSDALGAPAITSHTICVPASHAYSAADLKSPEVMALSHGSRLQITGAEGAFFQTSEGWFVPRPHIRPANKPMTDPATVAQLFFGVPYLWGGNSVWGIDCSGLVQAAFRACGIDCPGDSDMQEAELGDLLDPKEPLQRGDLLFWKGHVAMMVDADVLIHANASTMSVAYEPLDSAIFRIGSQGDGPVTSRRRVTRPL</sequence>
<organism evidence="6 7">
    <name type="scientific">Donghicola tyrosinivorans</name>
    <dbReference type="NCBI Taxonomy" id="1652492"/>
    <lineage>
        <taxon>Bacteria</taxon>
        <taxon>Pseudomonadati</taxon>
        <taxon>Pseudomonadota</taxon>
        <taxon>Alphaproteobacteria</taxon>
        <taxon>Rhodobacterales</taxon>
        <taxon>Roseobacteraceae</taxon>
        <taxon>Donghicola</taxon>
    </lineage>
</organism>
<dbReference type="PROSITE" id="PS51935">
    <property type="entry name" value="NLPC_P60"/>
    <property type="match status" value="1"/>
</dbReference>
<dbReference type="Pfam" id="PF00877">
    <property type="entry name" value="NLPC_P60"/>
    <property type="match status" value="1"/>
</dbReference>
<evidence type="ECO:0000256" key="3">
    <source>
        <dbReference type="ARBA" id="ARBA00022801"/>
    </source>
</evidence>
<dbReference type="AlphaFoldDB" id="A0A2T0WXL4"/>
<keyword evidence="2" id="KW-0645">Protease</keyword>
<dbReference type="PANTHER" id="PTHR47359">
    <property type="entry name" value="PEPTIDOGLYCAN DL-ENDOPEPTIDASE CWLO"/>
    <property type="match status" value="1"/>
</dbReference>
<evidence type="ECO:0000313" key="7">
    <source>
        <dbReference type="Proteomes" id="UP000238392"/>
    </source>
</evidence>
<dbReference type="SUPFAM" id="SSF54001">
    <property type="entry name" value="Cysteine proteinases"/>
    <property type="match status" value="1"/>
</dbReference>
<keyword evidence="3" id="KW-0378">Hydrolase</keyword>
<comment type="caution">
    <text evidence="6">The sequence shown here is derived from an EMBL/GenBank/DDBJ whole genome shotgun (WGS) entry which is preliminary data.</text>
</comment>
<dbReference type="PANTHER" id="PTHR47359:SF3">
    <property type="entry name" value="NLP_P60 DOMAIN-CONTAINING PROTEIN-RELATED"/>
    <property type="match status" value="1"/>
</dbReference>
<dbReference type="RefSeq" id="WP_106263097.1">
    <property type="nucleotide sequence ID" value="NZ_PVTQ01000003.1"/>
</dbReference>
<evidence type="ECO:0000313" key="6">
    <source>
        <dbReference type="EMBL" id="PRY91421.1"/>
    </source>
</evidence>
<dbReference type="Gene3D" id="3.90.1720.10">
    <property type="entry name" value="endopeptidase domain like (from Nostoc punctiforme)"/>
    <property type="match status" value="1"/>
</dbReference>
<dbReference type="GO" id="GO:0008234">
    <property type="term" value="F:cysteine-type peptidase activity"/>
    <property type="evidence" value="ECO:0007669"/>
    <property type="project" value="UniProtKB-KW"/>
</dbReference>
<evidence type="ECO:0000259" key="5">
    <source>
        <dbReference type="PROSITE" id="PS51935"/>
    </source>
</evidence>
<name>A0A2T0WXL4_9RHOB</name>
<feature type="domain" description="NlpC/P60" evidence="5">
    <location>
        <begin position="151"/>
        <end position="277"/>
    </location>
</feature>
<reference evidence="6 7" key="1">
    <citation type="submission" date="2018-03" db="EMBL/GenBank/DDBJ databases">
        <title>Genomic Encyclopedia of Archaeal and Bacterial Type Strains, Phase II (KMG-II): from individual species to whole genera.</title>
        <authorList>
            <person name="Goeker M."/>
        </authorList>
    </citation>
    <scope>NUCLEOTIDE SEQUENCE [LARGE SCALE GENOMIC DNA]</scope>
    <source>
        <strain evidence="6 7">DSM 100212</strain>
    </source>
</reference>
<dbReference type="InterPro" id="IPR038765">
    <property type="entry name" value="Papain-like_cys_pep_sf"/>
</dbReference>